<dbReference type="eggNOG" id="ENOG502Z8R4">
    <property type="taxonomic scope" value="Bacteria"/>
</dbReference>
<proteinExistence type="predicted"/>
<dbReference type="KEGG" id="stax:MC45_16955"/>
<evidence type="ECO:0000313" key="3">
    <source>
        <dbReference type="Proteomes" id="UP000033200"/>
    </source>
</evidence>
<gene>
    <name evidence="2" type="ORF">MC45_16955</name>
</gene>
<name>A0A097EJL6_9SPHN</name>
<protein>
    <submittedName>
        <fullName evidence="2">Uncharacterized protein</fullName>
    </submittedName>
</protein>
<feature type="signal peptide" evidence="1">
    <location>
        <begin position="1"/>
        <end position="23"/>
    </location>
</feature>
<keyword evidence="1" id="KW-0732">Signal</keyword>
<feature type="chain" id="PRO_5001929866" evidence="1">
    <location>
        <begin position="24"/>
        <end position="799"/>
    </location>
</feature>
<dbReference type="STRING" id="1549858.MC45_16955"/>
<evidence type="ECO:0000313" key="2">
    <source>
        <dbReference type="EMBL" id="AIT07765.1"/>
    </source>
</evidence>
<keyword evidence="3" id="KW-1185">Reference proteome</keyword>
<accession>A0A097EJL6</accession>
<sequence length="799" mass="83095">MPRVFRHLSVFALLAAAAWRVEAAPSQFDLVGPRLDVAVTHDGATLPLAWVPNLAEGDRVSIKLDLPPAGSERFRLVAVFLRGAVERPPRDWFHDTLGGKGKGGDLSLIVPKGAQQLALFILPEKGGSADAVASAVRKQPGAFVRAVQDLNQATLDRARLDTFLDVLLQAEREDPASVGATSQVLTRSLSIKLKAECLQQPAELQAACLTGDRETLLFADTHSSALADTLTGAPTDLAFQLSATPQAGYGFYSSYIGVVRDIFRLFGAFQSTQLQFVPALARMGDSRITLLLNTPLSFAKPASVMVVGLPAIEAAKPPPLRRGEGAGLLCAASGAVLPVEGAPLVYATRYARDVMVRIAGAGGASVDLPAHADARRGGYVLDKGLPDAGFAGPVGAQLHGNWGFTAFDGPRFTLSRPQANLWAAPANTTLVVGRTNTLALAGEGAGCVARVEMRRGDGASETLDWKQDGQRRIVVDVPLDKATPGPVTLTVTGAAGAAPATITLPALQEIGRLDALTIAAGDDAAMLTGSRLDQVREVRLGGVTLTPGALTRSDRADQLTLAAADPAALRALAAGSRIVADVTFAGNRHKTIAVTVGAARRTPLVLQRSAQPVPHAGVLPMTVQPDGVFAQDARLTFAFRLDPATPLTGKEVVEIATADGQTTSRLTAGKGYDLQDATTGIGTIVPAEALGPLVHGALRLRIVQDGVATRWVPLGSVVRLPELRSIACTAAGRCTVTGDRLFLAQAIATDARVDAAQAIPDGFTGNAVEVAPSVAGQKPASLSLRLRDAGEAIATVAVP</sequence>
<dbReference type="AlphaFoldDB" id="A0A097EJL6"/>
<reference evidence="2 3" key="1">
    <citation type="submission" date="2014-09" db="EMBL/GenBank/DDBJ databases">
        <title>Using Illumina technology Improving SMRT sequencing Genome Assembly by RASTools.</title>
        <authorList>
            <person name="Zhou Y."/>
            <person name="Ma T."/>
            <person name="Liu T."/>
        </authorList>
    </citation>
    <scope>NUCLEOTIDE SEQUENCE [LARGE SCALE GENOMIC DNA]</scope>
    <source>
        <strain evidence="2 3">ATCC 55669</strain>
    </source>
</reference>
<dbReference type="Proteomes" id="UP000033200">
    <property type="component" value="Chromosome"/>
</dbReference>
<dbReference type="RefSeq" id="WP_038665700.1">
    <property type="nucleotide sequence ID" value="NZ_CP009571.1"/>
</dbReference>
<organism evidence="2 3">
    <name type="scientific">Sphingomonas taxi</name>
    <dbReference type="NCBI Taxonomy" id="1549858"/>
    <lineage>
        <taxon>Bacteria</taxon>
        <taxon>Pseudomonadati</taxon>
        <taxon>Pseudomonadota</taxon>
        <taxon>Alphaproteobacteria</taxon>
        <taxon>Sphingomonadales</taxon>
        <taxon>Sphingomonadaceae</taxon>
        <taxon>Sphingomonas</taxon>
    </lineage>
</organism>
<dbReference type="EMBL" id="CP009571">
    <property type="protein sequence ID" value="AIT07765.1"/>
    <property type="molecule type" value="Genomic_DNA"/>
</dbReference>
<dbReference type="HOGENOM" id="CLU_342222_0_0_5"/>
<evidence type="ECO:0000256" key="1">
    <source>
        <dbReference type="SAM" id="SignalP"/>
    </source>
</evidence>